<evidence type="ECO:0000313" key="2">
    <source>
        <dbReference type="Proteomes" id="UP001476282"/>
    </source>
</evidence>
<comment type="caution">
    <text evidence="1">The sequence shown here is derived from an EMBL/GenBank/DDBJ whole genome shotgun (WGS) entry which is preliminary data.</text>
</comment>
<sequence length="209" mass="21939">MTVTGILLGGGIAGAATYLVTGSFSMAQSSLNAGAIVTGDVFHYQFTVDGGSVDDNPSTLYAHFTPAITAFSMTRDPGNTGTWDPASGTFSLRNGGEIYADFGSMRFIADGDGMPTLEVTSMSPFDPTEFTSRVTFNPNFNLSFTDTGSGQTFEQMFGALTPSAITPYFAAGDMQLATQSLTFSTTVVPEPTALSLAALGATLVLRRRR</sequence>
<protein>
    <recommendedName>
        <fullName evidence="3">PEP-CTERM protein-sorting domain-containing protein</fullName>
    </recommendedName>
</protein>
<dbReference type="Proteomes" id="UP001476282">
    <property type="component" value="Unassembled WGS sequence"/>
</dbReference>
<dbReference type="EMBL" id="BAABRI010000009">
    <property type="protein sequence ID" value="GAA5482748.1"/>
    <property type="molecule type" value="Genomic_DNA"/>
</dbReference>
<reference evidence="1 2" key="1">
    <citation type="submission" date="2024-02" db="EMBL/GenBank/DDBJ databases">
        <title>Haloferula sargassicola NBRC 104335.</title>
        <authorList>
            <person name="Ichikawa N."/>
            <person name="Katano-Makiyama Y."/>
            <person name="Hidaka K."/>
        </authorList>
    </citation>
    <scope>NUCLEOTIDE SEQUENCE [LARGE SCALE GENOMIC DNA]</scope>
    <source>
        <strain evidence="1 2">NBRC 104335</strain>
    </source>
</reference>
<evidence type="ECO:0000313" key="1">
    <source>
        <dbReference type="EMBL" id="GAA5482748.1"/>
    </source>
</evidence>
<accession>A0ABP9USE2</accession>
<name>A0ABP9USE2_9BACT</name>
<keyword evidence="2" id="KW-1185">Reference proteome</keyword>
<proteinExistence type="predicted"/>
<evidence type="ECO:0008006" key="3">
    <source>
        <dbReference type="Google" id="ProtNLM"/>
    </source>
</evidence>
<organism evidence="1 2">
    <name type="scientific">Haloferula sargassicola</name>
    <dbReference type="NCBI Taxonomy" id="490096"/>
    <lineage>
        <taxon>Bacteria</taxon>
        <taxon>Pseudomonadati</taxon>
        <taxon>Verrucomicrobiota</taxon>
        <taxon>Verrucomicrobiia</taxon>
        <taxon>Verrucomicrobiales</taxon>
        <taxon>Verrucomicrobiaceae</taxon>
        <taxon>Haloferula</taxon>
    </lineage>
</organism>
<gene>
    <name evidence="1" type="ORF">Hsar01_01971</name>
</gene>